<dbReference type="GO" id="GO:0007165">
    <property type="term" value="P:signal transduction"/>
    <property type="evidence" value="ECO:0000318"/>
    <property type="project" value="GO_Central"/>
</dbReference>
<evidence type="ECO:0000256" key="1">
    <source>
        <dbReference type="ARBA" id="ARBA00006141"/>
    </source>
</evidence>
<dbReference type="STRING" id="5722.A2DLD9"/>
<dbReference type="GO" id="GO:0005737">
    <property type="term" value="C:cytoplasm"/>
    <property type="evidence" value="ECO:0000318"/>
    <property type="project" value="GO_Central"/>
</dbReference>
<feature type="domain" description="14-3-3" evidence="3">
    <location>
        <begin position="8"/>
        <end position="242"/>
    </location>
</feature>
<dbReference type="InterPro" id="IPR036815">
    <property type="entry name" value="14-3-3_dom_sf"/>
</dbReference>
<dbReference type="KEGG" id="tva:5464272"/>
<dbReference type="Pfam" id="PF00244">
    <property type="entry name" value="14-3-3"/>
    <property type="match status" value="1"/>
</dbReference>
<dbReference type="Proteomes" id="UP000001542">
    <property type="component" value="Unassembled WGS sequence"/>
</dbReference>
<evidence type="ECO:0000313" key="4">
    <source>
        <dbReference type="EMBL" id="EAY18757.1"/>
    </source>
</evidence>
<dbReference type="OMA" id="IEMPATH"/>
<dbReference type="PRINTS" id="PR00305">
    <property type="entry name" value="1433ZETA"/>
</dbReference>
<accession>A2DLD9</accession>
<dbReference type="SMR" id="A2DLD9"/>
<evidence type="ECO:0000256" key="2">
    <source>
        <dbReference type="PIRSR" id="PIRSR000868-1"/>
    </source>
</evidence>
<dbReference type="GO" id="GO:0008104">
    <property type="term" value="P:intracellular protein localization"/>
    <property type="evidence" value="ECO:0000318"/>
    <property type="project" value="GO_Central"/>
</dbReference>
<dbReference type="PIRSF" id="PIRSF000868">
    <property type="entry name" value="14-3-3"/>
    <property type="match status" value="1"/>
</dbReference>
<comment type="similarity">
    <text evidence="1">Belongs to the 14-3-3 family.</text>
</comment>
<keyword evidence="5" id="KW-1185">Reference proteome</keyword>
<dbReference type="AlphaFoldDB" id="A2DLD9"/>
<organism evidence="4 5">
    <name type="scientific">Trichomonas vaginalis (strain ATCC PRA-98 / G3)</name>
    <dbReference type="NCBI Taxonomy" id="412133"/>
    <lineage>
        <taxon>Eukaryota</taxon>
        <taxon>Metamonada</taxon>
        <taxon>Parabasalia</taxon>
        <taxon>Trichomonadida</taxon>
        <taxon>Trichomonadidae</taxon>
        <taxon>Trichomonas</taxon>
    </lineage>
</organism>
<protein>
    <submittedName>
        <fullName evidence="4">14-3-3 protein</fullName>
    </submittedName>
</protein>
<dbReference type="VEuPathDB" id="TrichDB:TVAG_267900"/>
<dbReference type="SMART" id="SM00101">
    <property type="entry name" value="14_3_3"/>
    <property type="match status" value="1"/>
</dbReference>
<dbReference type="InterPro" id="IPR000308">
    <property type="entry name" value="14-3-3"/>
</dbReference>
<dbReference type="SUPFAM" id="SSF48445">
    <property type="entry name" value="14-3-3 protein"/>
    <property type="match status" value="1"/>
</dbReference>
<feature type="site" description="Interaction with phosphoserine on interacting protein" evidence="2">
    <location>
        <position position="64"/>
    </location>
</feature>
<dbReference type="PANTHER" id="PTHR18860">
    <property type="entry name" value="14-3-3 PROTEIN"/>
    <property type="match status" value="1"/>
</dbReference>
<reference evidence="4" key="2">
    <citation type="journal article" date="2007" name="Science">
        <title>Draft genome sequence of the sexually transmitted pathogen Trichomonas vaginalis.</title>
        <authorList>
            <person name="Carlton J.M."/>
            <person name="Hirt R.P."/>
            <person name="Silva J.C."/>
            <person name="Delcher A.L."/>
            <person name="Schatz M."/>
            <person name="Zhao Q."/>
            <person name="Wortman J.R."/>
            <person name="Bidwell S.L."/>
            <person name="Alsmark U.C.M."/>
            <person name="Besteiro S."/>
            <person name="Sicheritz-Ponten T."/>
            <person name="Noel C.J."/>
            <person name="Dacks J.B."/>
            <person name="Foster P.G."/>
            <person name="Simillion C."/>
            <person name="Van de Peer Y."/>
            <person name="Miranda-Saavedra D."/>
            <person name="Barton G.J."/>
            <person name="Westrop G.D."/>
            <person name="Mueller S."/>
            <person name="Dessi D."/>
            <person name="Fiori P.L."/>
            <person name="Ren Q."/>
            <person name="Paulsen I."/>
            <person name="Zhang H."/>
            <person name="Bastida-Corcuera F.D."/>
            <person name="Simoes-Barbosa A."/>
            <person name="Brown M.T."/>
            <person name="Hayes R.D."/>
            <person name="Mukherjee M."/>
            <person name="Okumura C.Y."/>
            <person name="Schneider R."/>
            <person name="Smith A.J."/>
            <person name="Vanacova S."/>
            <person name="Villalvazo M."/>
            <person name="Haas B.J."/>
            <person name="Pertea M."/>
            <person name="Feldblyum T.V."/>
            <person name="Utterback T.R."/>
            <person name="Shu C.L."/>
            <person name="Osoegawa K."/>
            <person name="de Jong P.J."/>
            <person name="Hrdy I."/>
            <person name="Horvathova L."/>
            <person name="Zubacova Z."/>
            <person name="Dolezal P."/>
            <person name="Malik S.B."/>
            <person name="Logsdon J.M. Jr."/>
            <person name="Henze K."/>
            <person name="Gupta A."/>
            <person name="Wang C.C."/>
            <person name="Dunne R.L."/>
            <person name="Upcroft J.A."/>
            <person name="Upcroft P."/>
            <person name="White O."/>
            <person name="Salzberg S.L."/>
            <person name="Tang P."/>
            <person name="Chiu C.-H."/>
            <person name="Lee Y.-S."/>
            <person name="Embley T.M."/>
            <person name="Coombs G.H."/>
            <person name="Mottram J.C."/>
            <person name="Tachezy J."/>
            <person name="Fraser-Liggett C.M."/>
            <person name="Johnson P.J."/>
        </authorList>
    </citation>
    <scope>NUCLEOTIDE SEQUENCE [LARGE SCALE GENOMIC DNA]</scope>
    <source>
        <strain evidence="4">G3</strain>
    </source>
</reference>
<reference evidence="4" key="1">
    <citation type="submission" date="2006-10" db="EMBL/GenBank/DDBJ databases">
        <authorList>
            <person name="Amadeo P."/>
            <person name="Zhao Q."/>
            <person name="Wortman J."/>
            <person name="Fraser-Liggett C."/>
            <person name="Carlton J."/>
        </authorList>
    </citation>
    <scope>NUCLEOTIDE SEQUENCE</scope>
    <source>
        <strain evidence="4">G3</strain>
    </source>
</reference>
<dbReference type="VEuPathDB" id="TrichDB:TVAGG3_0013970"/>
<name>A2DLD9_TRIV3</name>
<dbReference type="EMBL" id="DS113215">
    <property type="protein sequence ID" value="EAY18757.1"/>
    <property type="molecule type" value="Genomic_DNA"/>
</dbReference>
<gene>
    <name evidence="4" type="ORF">TVAG_267900</name>
</gene>
<feature type="site" description="Interaction with phosphoserine on interacting protein" evidence="2">
    <location>
        <position position="137"/>
    </location>
</feature>
<dbReference type="OrthoDB" id="10260625at2759"/>
<dbReference type="InParanoid" id="A2DLD9"/>
<evidence type="ECO:0000259" key="3">
    <source>
        <dbReference type="SMART" id="SM00101"/>
    </source>
</evidence>
<dbReference type="Gene3D" id="1.20.190.20">
    <property type="entry name" value="14-3-3 domain"/>
    <property type="match status" value="1"/>
</dbReference>
<dbReference type="InterPro" id="IPR023410">
    <property type="entry name" value="14-3-3_domain"/>
</dbReference>
<proteinExistence type="inferred from homology"/>
<dbReference type="eggNOG" id="KOG0841">
    <property type="taxonomic scope" value="Eukaryota"/>
</dbReference>
<sequence>MFSDFLAKAEIIDVRKFAFDLCDANLFEYARNCLMRLCENDNELTIEDVNAISRICKGKMDEYRKAWKSIYLTEQKERGKGRDDRSTPLLDYRKSIESNISNFSKEIIDMIQKSLINRTTDTSIRGLLYRMIGDYWRYLAEIQRGYERRESTSKANAAYQEAEDLIVACCGPAAAIRLSLMLNMAIFRFEIYSEPDEALKIAQKAYNEGIASVDSLHDEQYMDSILLLQMLHRTIVSWQQNK</sequence>
<evidence type="ECO:0000313" key="5">
    <source>
        <dbReference type="Proteomes" id="UP000001542"/>
    </source>
</evidence>
<dbReference type="RefSeq" id="XP_001579743.1">
    <property type="nucleotide sequence ID" value="XM_001579693.1"/>
</dbReference>
<dbReference type="CDD" id="cd08774">
    <property type="entry name" value="14-3-3"/>
    <property type="match status" value="1"/>
</dbReference>